<keyword evidence="2 4" id="KW-0521">NADP</keyword>
<dbReference type="RefSeq" id="WP_284361318.1">
    <property type="nucleotide sequence ID" value="NZ_BSNI01000001.1"/>
</dbReference>
<dbReference type="SUPFAM" id="SSF51735">
    <property type="entry name" value="NAD(P)-binding Rossmann-fold domains"/>
    <property type="match status" value="1"/>
</dbReference>
<protein>
    <recommendedName>
        <fullName evidence="4 5">Pyrroline-5-carboxylate reductase</fullName>
        <shortName evidence="4">P5C reductase</shortName>
        <shortName evidence="4">P5CR</shortName>
        <ecNumber evidence="4 5">1.5.1.2</ecNumber>
    </recommendedName>
    <alternativeName>
        <fullName evidence="4">PCA reductase</fullName>
    </alternativeName>
</protein>
<dbReference type="InterPro" id="IPR029036">
    <property type="entry name" value="P5CR_dimer"/>
</dbReference>
<proteinExistence type="inferred from homology"/>
<evidence type="ECO:0000256" key="5">
    <source>
        <dbReference type="NCBIfam" id="TIGR00112"/>
    </source>
</evidence>
<evidence type="ECO:0000256" key="3">
    <source>
        <dbReference type="ARBA" id="ARBA00023002"/>
    </source>
</evidence>
<dbReference type="SUPFAM" id="SSF48179">
    <property type="entry name" value="6-phosphogluconate dehydrogenase C-terminal domain-like"/>
    <property type="match status" value="1"/>
</dbReference>
<evidence type="ECO:0000256" key="4">
    <source>
        <dbReference type="HAMAP-Rule" id="MF_01925"/>
    </source>
</evidence>
<evidence type="ECO:0000259" key="6">
    <source>
        <dbReference type="Pfam" id="PF03807"/>
    </source>
</evidence>
<name>A0ABQ5UNX9_9HYPH</name>
<dbReference type="EC" id="1.5.1.2" evidence="4 5"/>
<gene>
    <name evidence="4 8" type="primary">proC</name>
    <name evidence="8" type="ORF">GCM10007879_02900</name>
</gene>
<feature type="domain" description="Pyrroline-5-carboxylate reductase catalytic N-terminal" evidence="6">
    <location>
        <begin position="9"/>
        <end position="101"/>
    </location>
</feature>
<keyword evidence="4" id="KW-0028">Amino-acid biosynthesis</keyword>
<dbReference type="Gene3D" id="3.40.50.720">
    <property type="entry name" value="NAD(P)-binding Rossmann-like Domain"/>
    <property type="match status" value="1"/>
</dbReference>
<organism evidence="8 9">
    <name type="scientific">Maritalea porphyrae</name>
    <dbReference type="NCBI Taxonomy" id="880732"/>
    <lineage>
        <taxon>Bacteria</taxon>
        <taxon>Pseudomonadati</taxon>
        <taxon>Pseudomonadota</taxon>
        <taxon>Alphaproteobacteria</taxon>
        <taxon>Hyphomicrobiales</taxon>
        <taxon>Devosiaceae</taxon>
        <taxon>Maritalea</taxon>
    </lineage>
</organism>
<comment type="similarity">
    <text evidence="1 4">Belongs to the pyrroline-5-carboxylate reductase family.</text>
</comment>
<dbReference type="InterPro" id="IPR036291">
    <property type="entry name" value="NAD(P)-bd_dom_sf"/>
</dbReference>
<comment type="function">
    <text evidence="4">Catalyzes the reduction of 1-pyrroline-5-carboxylate (PCA) to L-proline.</text>
</comment>
<dbReference type="Gene3D" id="1.10.3730.10">
    <property type="entry name" value="ProC C-terminal domain-like"/>
    <property type="match status" value="1"/>
</dbReference>
<dbReference type="Proteomes" id="UP001161405">
    <property type="component" value="Unassembled WGS sequence"/>
</dbReference>
<dbReference type="PIRSF" id="PIRSF000193">
    <property type="entry name" value="Pyrrol-5-carb_rd"/>
    <property type="match status" value="1"/>
</dbReference>
<keyword evidence="4" id="KW-0963">Cytoplasm</keyword>
<dbReference type="Pfam" id="PF03807">
    <property type="entry name" value="F420_oxidored"/>
    <property type="match status" value="1"/>
</dbReference>
<evidence type="ECO:0000313" key="9">
    <source>
        <dbReference type="Proteomes" id="UP001161405"/>
    </source>
</evidence>
<comment type="caution">
    <text evidence="8">The sequence shown here is derived from an EMBL/GenBank/DDBJ whole genome shotgun (WGS) entry which is preliminary data.</text>
</comment>
<evidence type="ECO:0000256" key="2">
    <source>
        <dbReference type="ARBA" id="ARBA00022857"/>
    </source>
</evidence>
<accession>A0ABQ5UNX9</accession>
<comment type="subcellular location">
    <subcellularLocation>
        <location evidence="4">Cytoplasm</location>
    </subcellularLocation>
</comment>
<comment type="catalytic activity">
    <reaction evidence="4">
        <text>L-proline + NADP(+) = (S)-1-pyrroline-5-carboxylate + NADPH + 2 H(+)</text>
        <dbReference type="Rhea" id="RHEA:14109"/>
        <dbReference type="ChEBI" id="CHEBI:15378"/>
        <dbReference type="ChEBI" id="CHEBI:17388"/>
        <dbReference type="ChEBI" id="CHEBI:57783"/>
        <dbReference type="ChEBI" id="CHEBI:58349"/>
        <dbReference type="ChEBI" id="CHEBI:60039"/>
        <dbReference type="EC" id="1.5.1.2"/>
    </reaction>
</comment>
<dbReference type="InterPro" id="IPR000304">
    <property type="entry name" value="Pyrroline-COOH_reductase"/>
</dbReference>
<dbReference type="InterPro" id="IPR028939">
    <property type="entry name" value="P5C_Rdtase_cat_N"/>
</dbReference>
<sequence>MPLFDVGPVVLVGAGQMGMAMAVGWLEAGLSPDQLILVDPNPAPAVRHKASEISITTLAQPPAKPAQVLVLAVKPQVAPDVLPAAKACVDENTLVVSVMAGISIAQMSEALGTKRIVRTIPNTPAKIGRGAIGAFAGTGVEYEDQVVVDNLLDASGRTFWVEKEDHINAVTGVSGSGPAYIFNMVEALAAAGEAQGLPAALAMDLARQTVVGSAMLLEAEPNTPPSTLRENVTSPNGTTFAALQILMGEEGLTDLMVKAVTAARKRSEELGS</sequence>
<comment type="pathway">
    <text evidence="4">Amino-acid biosynthesis; L-proline biosynthesis; L-proline from L-glutamate 5-semialdehyde: step 1/1.</text>
</comment>
<dbReference type="InterPro" id="IPR008927">
    <property type="entry name" value="6-PGluconate_DH-like_C_sf"/>
</dbReference>
<evidence type="ECO:0000259" key="7">
    <source>
        <dbReference type="Pfam" id="PF14748"/>
    </source>
</evidence>
<dbReference type="PANTHER" id="PTHR11645:SF0">
    <property type="entry name" value="PYRROLINE-5-CARBOXYLATE REDUCTASE 3"/>
    <property type="match status" value="1"/>
</dbReference>
<evidence type="ECO:0000256" key="1">
    <source>
        <dbReference type="ARBA" id="ARBA00005525"/>
    </source>
</evidence>
<feature type="domain" description="Pyrroline-5-carboxylate reductase dimerisation" evidence="7">
    <location>
        <begin position="164"/>
        <end position="270"/>
    </location>
</feature>
<keyword evidence="3 4" id="KW-0560">Oxidoreductase</keyword>
<dbReference type="HAMAP" id="MF_01925">
    <property type="entry name" value="P5C_reductase"/>
    <property type="match status" value="1"/>
</dbReference>
<reference evidence="8" key="1">
    <citation type="journal article" date="2014" name="Int. J. Syst. Evol. Microbiol.">
        <title>Complete genome of a new Firmicutes species belonging to the dominant human colonic microbiota ('Ruminococcus bicirculans') reveals two chromosomes and a selective capacity to utilize plant glucans.</title>
        <authorList>
            <consortium name="NISC Comparative Sequencing Program"/>
            <person name="Wegmann U."/>
            <person name="Louis P."/>
            <person name="Goesmann A."/>
            <person name="Henrissat B."/>
            <person name="Duncan S.H."/>
            <person name="Flint H.J."/>
        </authorList>
    </citation>
    <scope>NUCLEOTIDE SEQUENCE</scope>
    <source>
        <strain evidence="8">NBRC 107169</strain>
    </source>
</reference>
<dbReference type="NCBIfam" id="TIGR00112">
    <property type="entry name" value="proC"/>
    <property type="match status" value="1"/>
</dbReference>
<reference evidence="8" key="2">
    <citation type="submission" date="2023-01" db="EMBL/GenBank/DDBJ databases">
        <title>Draft genome sequence of Maritalea porphyrae strain NBRC 107169.</title>
        <authorList>
            <person name="Sun Q."/>
            <person name="Mori K."/>
        </authorList>
    </citation>
    <scope>NUCLEOTIDE SEQUENCE</scope>
    <source>
        <strain evidence="8">NBRC 107169</strain>
    </source>
</reference>
<comment type="catalytic activity">
    <reaction evidence="4">
        <text>L-proline + NAD(+) = (S)-1-pyrroline-5-carboxylate + NADH + 2 H(+)</text>
        <dbReference type="Rhea" id="RHEA:14105"/>
        <dbReference type="ChEBI" id="CHEBI:15378"/>
        <dbReference type="ChEBI" id="CHEBI:17388"/>
        <dbReference type="ChEBI" id="CHEBI:57540"/>
        <dbReference type="ChEBI" id="CHEBI:57945"/>
        <dbReference type="ChEBI" id="CHEBI:60039"/>
        <dbReference type="EC" id="1.5.1.2"/>
    </reaction>
</comment>
<keyword evidence="9" id="KW-1185">Reference proteome</keyword>
<dbReference type="EMBL" id="BSNI01000001">
    <property type="protein sequence ID" value="GLQ16041.1"/>
    <property type="molecule type" value="Genomic_DNA"/>
</dbReference>
<dbReference type="Pfam" id="PF14748">
    <property type="entry name" value="P5CR_dimer"/>
    <property type="match status" value="1"/>
</dbReference>
<dbReference type="PANTHER" id="PTHR11645">
    <property type="entry name" value="PYRROLINE-5-CARBOXYLATE REDUCTASE"/>
    <property type="match status" value="1"/>
</dbReference>
<evidence type="ECO:0000313" key="8">
    <source>
        <dbReference type="EMBL" id="GLQ16041.1"/>
    </source>
</evidence>
<keyword evidence="4" id="KW-0641">Proline biosynthesis</keyword>